<evidence type="ECO:0000256" key="2">
    <source>
        <dbReference type="SAM" id="SignalP"/>
    </source>
</evidence>
<gene>
    <name evidence="3" type="ORF">CHARACLAT_003855</name>
</gene>
<feature type="compositionally biased region" description="Low complexity" evidence="1">
    <location>
        <begin position="19"/>
        <end position="38"/>
    </location>
</feature>
<proteinExistence type="predicted"/>
<name>A0ABU7EQQ2_9TELE</name>
<accession>A0ABU7EQQ2</accession>
<feature type="region of interest" description="Disordered" evidence="1">
    <location>
        <begin position="19"/>
        <end position="56"/>
    </location>
</feature>
<comment type="caution">
    <text evidence="3">The sequence shown here is derived from an EMBL/GenBank/DDBJ whole genome shotgun (WGS) entry which is preliminary data.</text>
</comment>
<feature type="chain" id="PRO_5046945357" evidence="2">
    <location>
        <begin position="18"/>
        <end position="99"/>
    </location>
</feature>
<organism evidence="3 4">
    <name type="scientific">Characodon lateralis</name>
    <dbReference type="NCBI Taxonomy" id="208331"/>
    <lineage>
        <taxon>Eukaryota</taxon>
        <taxon>Metazoa</taxon>
        <taxon>Chordata</taxon>
        <taxon>Craniata</taxon>
        <taxon>Vertebrata</taxon>
        <taxon>Euteleostomi</taxon>
        <taxon>Actinopterygii</taxon>
        <taxon>Neopterygii</taxon>
        <taxon>Teleostei</taxon>
        <taxon>Neoteleostei</taxon>
        <taxon>Acanthomorphata</taxon>
        <taxon>Ovalentaria</taxon>
        <taxon>Atherinomorphae</taxon>
        <taxon>Cyprinodontiformes</taxon>
        <taxon>Goodeidae</taxon>
        <taxon>Characodon</taxon>
    </lineage>
</organism>
<dbReference type="EMBL" id="JAHUTJ010065749">
    <property type="protein sequence ID" value="MED6289538.1"/>
    <property type="molecule type" value="Genomic_DNA"/>
</dbReference>
<keyword evidence="2" id="KW-0732">Signal</keyword>
<reference evidence="3 4" key="1">
    <citation type="submission" date="2021-06" db="EMBL/GenBank/DDBJ databases">
        <authorList>
            <person name="Palmer J.M."/>
        </authorList>
    </citation>
    <scope>NUCLEOTIDE SEQUENCE [LARGE SCALE GENOMIC DNA]</scope>
    <source>
        <strain evidence="3 4">CL_MEX2019</strain>
        <tissue evidence="3">Muscle</tissue>
    </source>
</reference>
<evidence type="ECO:0000313" key="4">
    <source>
        <dbReference type="Proteomes" id="UP001352852"/>
    </source>
</evidence>
<dbReference type="Proteomes" id="UP001352852">
    <property type="component" value="Unassembled WGS sequence"/>
</dbReference>
<feature type="signal peptide" evidence="2">
    <location>
        <begin position="1"/>
        <end position="17"/>
    </location>
</feature>
<evidence type="ECO:0000256" key="1">
    <source>
        <dbReference type="SAM" id="MobiDB-lite"/>
    </source>
</evidence>
<keyword evidence="4" id="KW-1185">Reference proteome</keyword>
<protein>
    <submittedName>
        <fullName evidence="3">Uncharacterized protein</fullName>
    </submittedName>
</protein>
<evidence type="ECO:0000313" key="3">
    <source>
        <dbReference type="EMBL" id="MED6289538.1"/>
    </source>
</evidence>
<sequence>MFLTAFLPHILASSTLCSLSSSSSSSSLRRSPRPSGLLHFSPSAAHRGGDSKVTVRPAESDSYRTYAGFTGRCSWFIELLLNVLAAGRLQERGIMIIFV</sequence>